<dbReference type="PANTHER" id="PTHR10488:SF1">
    <property type="entry name" value="GLYCINE AMIDINOTRANSFERASE, MITOCHONDRIAL"/>
    <property type="match status" value="1"/>
</dbReference>
<accession>A0ABP7JA38</accession>
<dbReference type="InterPro" id="IPR033195">
    <property type="entry name" value="AmidinoTrfase"/>
</dbReference>
<dbReference type="Gene3D" id="3.75.10.10">
    <property type="entry name" value="L-arginine/glycine Amidinotransferase, Chain A"/>
    <property type="match status" value="1"/>
</dbReference>
<keyword evidence="2" id="KW-0808">Transferase</keyword>
<gene>
    <name evidence="3" type="ORF">GCM10022403_084120</name>
</gene>
<protein>
    <submittedName>
        <fullName evidence="3">Glycine amidinotransferase</fullName>
    </submittedName>
</protein>
<proteinExistence type="inferred from homology"/>
<keyword evidence="4" id="KW-1185">Reference proteome</keyword>
<organism evidence="3 4">
    <name type="scientific">Streptomyces coacervatus</name>
    <dbReference type="NCBI Taxonomy" id="647381"/>
    <lineage>
        <taxon>Bacteria</taxon>
        <taxon>Bacillati</taxon>
        <taxon>Actinomycetota</taxon>
        <taxon>Actinomycetes</taxon>
        <taxon>Kitasatosporales</taxon>
        <taxon>Streptomycetaceae</taxon>
        <taxon>Streptomyces</taxon>
    </lineage>
</organism>
<comment type="similarity">
    <text evidence="1">Belongs to the amidinotransferase family.</text>
</comment>
<sequence>MQLHSHDDFTRLREIVVGSAAHYLGHERDLSFELFHHENLTGFRSDWAYPRLAQTDTGPRRENWAIKERYAAELDEDVEALATTLADLGITVHRPLPLPPNAPAIAGLGWQAAPTPALNIRDNTLILGGQIIETPPAIRSRYLETQLLHHLFQAYEENGAQWTVMPRPTLTDMSFDLSYARGITTTLGGPTEAIDDPQPSPYDVGHEMMLDGAQVLRLGRDLVVNVAQSNHARGVRWLERHLADRYRIHTVHRMADNHIDSMLLALRPGVFLARHDGIRDLMPAPLRSWRYIVPPEPDAGAFPVYDDSEDLVLTSPYIDLNVLSVDENTVLVNQECIGLIKTLEAEHFTVVPVRHRHRRLFGGGFHCFTLDTRRDGACEDYLS</sequence>
<name>A0ABP7JA38_9ACTN</name>
<dbReference type="SUPFAM" id="SSF55909">
    <property type="entry name" value="Pentein"/>
    <property type="match status" value="1"/>
</dbReference>
<reference evidence="4" key="1">
    <citation type="journal article" date="2019" name="Int. J. Syst. Evol. Microbiol.">
        <title>The Global Catalogue of Microorganisms (GCM) 10K type strain sequencing project: providing services to taxonomists for standard genome sequencing and annotation.</title>
        <authorList>
            <consortium name="The Broad Institute Genomics Platform"/>
            <consortium name="The Broad Institute Genome Sequencing Center for Infectious Disease"/>
            <person name="Wu L."/>
            <person name="Ma J."/>
        </authorList>
    </citation>
    <scope>NUCLEOTIDE SEQUENCE [LARGE SCALE GENOMIC DNA]</scope>
    <source>
        <strain evidence="4">JCM 17138</strain>
    </source>
</reference>
<evidence type="ECO:0000313" key="3">
    <source>
        <dbReference type="EMBL" id="GAA3838936.1"/>
    </source>
</evidence>
<evidence type="ECO:0000256" key="2">
    <source>
        <dbReference type="ARBA" id="ARBA00022679"/>
    </source>
</evidence>
<dbReference type="PANTHER" id="PTHR10488">
    <property type="entry name" value="GLYCINE AMIDINOTRANSFERASE, MITOCHONDRIAL"/>
    <property type="match status" value="1"/>
</dbReference>
<evidence type="ECO:0000313" key="4">
    <source>
        <dbReference type="Proteomes" id="UP001501009"/>
    </source>
</evidence>
<comment type="caution">
    <text evidence="3">The sequence shown here is derived from an EMBL/GenBank/DDBJ whole genome shotgun (WGS) entry which is preliminary data.</text>
</comment>
<dbReference type="Proteomes" id="UP001501009">
    <property type="component" value="Unassembled WGS sequence"/>
</dbReference>
<dbReference type="EMBL" id="BAABDE010000037">
    <property type="protein sequence ID" value="GAA3838936.1"/>
    <property type="molecule type" value="Genomic_DNA"/>
</dbReference>
<dbReference type="RefSeq" id="WP_275781629.1">
    <property type="nucleotide sequence ID" value="NZ_BAABDE010000037.1"/>
</dbReference>
<evidence type="ECO:0000256" key="1">
    <source>
        <dbReference type="ARBA" id="ARBA00006943"/>
    </source>
</evidence>